<protein>
    <submittedName>
        <fullName evidence="2">Uncharacterized protein</fullName>
    </submittedName>
</protein>
<dbReference type="Proteomes" id="UP000545761">
    <property type="component" value="Unassembled WGS sequence"/>
</dbReference>
<dbReference type="GO" id="GO:0006310">
    <property type="term" value="P:DNA recombination"/>
    <property type="evidence" value="ECO:0007669"/>
    <property type="project" value="UniProtKB-KW"/>
</dbReference>
<reference evidence="2 3" key="1">
    <citation type="submission" date="2020-07" db="EMBL/GenBank/DDBJ databases">
        <title>Streptomyces isolated from Indian soil.</title>
        <authorList>
            <person name="Mandal S."/>
            <person name="Maiti P.K."/>
        </authorList>
    </citation>
    <scope>NUCLEOTIDE SEQUENCE [LARGE SCALE GENOMIC DNA]</scope>
    <source>
        <strain evidence="2 3">PSKA28</strain>
    </source>
</reference>
<dbReference type="InterPro" id="IPR013762">
    <property type="entry name" value="Integrase-like_cat_sf"/>
</dbReference>
<dbReference type="RefSeq" id="WP_181662058.1">
    <property type="nucleotide sequence ID" value="NZ_JACEHE010000039.1"/>
</dbReference>
<dbReference type="InterPro" id="IPR011010">
    <property type="entry name" value="DNA_brk_join_enz"/>
</dbReference>
<gene>
    <name evidence="2" type="ORF">H1D24_36680</name>
</gene>
<organism evidence="2 3">
    <name type="scientific">Streptomyces himalayensis subsp. himalayensis</name>
    <dbReference type="NCBI Taxonomy" id="2756131"/>
    <lineage>
        <taxon>Bacteria</taxon>
        <taxon>Bacillati</taxon>
        <taxon>Actinomycetota</taxon>
        <taxon>Actinomycetes</taxon>
        <taxon>Kitasatosporales</taxon>
        <taxon>Streptomycetaceae</taxon>
        <taxon>Streptomyces</taxon>
        <taxon>Streptomyces himalayensis</taxon>
    </lineage>
</organism>
<keyword evidence="1" id="KW-0233">DNA recombination</keyword>
<evidence type="ECO:0000313" key="3">
    <source>
        <dbReference type="Proteomes" id="UP000545761"/>
    </source>
</evidence>
<name>A0A7W0ID08_9ACTN</name>
<evidence type="ECO:0000256" key="1">
    <source>
        <dbReference type="ARBA" id="ARBA00023172"/>
    </source>
</evidence>
<dbReference type="SUPFAM" id="SSF56349">
    <property type="entry name" value="DNA breaking-rejoining enzymes"/>
    <property type="match status" value="1"/>
</dbReference>
<proteinExistence type="predicted"/>
<dbReference type="AlphaFoldDB" id="A0A7W0ID08"/>
<dbReference type="GO" id="GO:0015074">
    <property type="term" value="P:DNA integration"/>
    <property type="evidence" value="ECO:0007669"/>
    <property type="project" value="InterPro"/>
</dbReference>
<accession>A0A7W0ID08</accession>
<dbReference type="Gene3D" id="1.10.443.10">
    <property type="entry name" value="Intergrase catalytic core"/>
    <property type="match status" value="1"/>
</dbReference>
<dbReference type="EMBL" id="JACEHE010000039">
    <property type="protein sequence ID" value="MBA2951138.1"/>
    <property type="molecule type" value="Genomic_DNA"/>
</dbReference>
<evidence type="ECO:0000313" key="2">
    <source>
        <dbReference type="EMBL" id="MBA2951138.1"/>
    </source>
</evidence>
<dbReference type="GO" id="GO:0003677">
    <property type="term" value="F:DNA binding"/>
    <property type="evidence" value="ECO:0007669"/>
    <property type="project" value="InterPro"/>
</dbReference>
<sequence>MGEVDVVGGRVRGVLDGVVREFQMSAMDAKLRRITVYEGEFGLEALTLFVCRGGLMPGADAWKSYRHRAWTRMTNLADRSTPLLPGRRWRWPDLRHTYALRLLTYLENIMDGEEPDLQARRRHRSYLTGHIRHNPLLIVSRRLGHANPETTYEYLQYTDDLINEFEAAFSSWIGDDEASNADIASHAINGAKGGR</sequence>
<comment type="caution">
    <text evidence="2">The sequence shown here is derived from an EMBL/GenBank/DDBJ whole genome shotgun (WGS) entry which is preliminary data.</text>
</comment>